<dbReference type="InterPro" id="IPR036640">
    <property type="entry name" value="ABC1_TM_sf"/>
</dbReference>
<reference evidence="11 12" key="1">
    <citation type="journal article" date="2016" name="Nat. Commun.">
        <title>Thousands of microbial genomes shed light on interconnected biogeochemical processes in an aquifer system.</title>
        <authorList>
            <person name="Anantharaman K."/>
            <person name="Brown C.T."/>
            <person name="Hug L.A."/>
            <person name="Sharon I."/>
            <person name="Castelle C.J."/>
            <person name="Probst A.J."/>
            <person name="Thomas B.C."/>
            <person name="Singh A."/>
            <person name="Wilkins M.J."/>
            <person name="Karaoz U."/>
            <person name="Brodie E.L."/>
            <person name="Williams K.H."/>
            <person name="Hubbard S.S."/>
            <person name="Banfield J.F."/>
        </authorList>
    </citation>
    <scope>NUCLEOTIDE SEQUENCE [LARGE SCALE GENOMIC DNA]</scope>
</reference>
<keyword evidence="3 8" id="KW-0812">Transmembrane</keyword>
<evidence type="ECO:0008006" key="13">
    <source>
        <dbReference type="Google" id="ProtNLM"/>
    </source>
</evidence>
<evidence type="ECO:0000256" key="3">
    <source>
        <dbReference type="ARBA" id="ARBA00022692"/>
    </source>
</evidence>
<dbReference type="GO" id="GO:0034040">
    <property type="term" value="F:ATPase-coupled lipid transmembrane transporter activity"/>
    <property type="evidence" value="ECO:0007669"/>
    <property type="project" value="TreeGrafter"/>
</dbReference>
<keyword evidence="6 8" id="KW-1133">Transmembrane helix</keyword>
<dbReference type="PROSITE" id="PS50929">
    <property type="entry name" value="ABC_TM1F"/>
    <property type="match status" value="1"/>
</dbReference>
<dbReference type="STRING" id="1798676.A3B90_03170"/>
<feature type="domain" description="ABC transmembrane type-1" evidence="10">
    <location>
        <begin position="28"/>
        <end position="311"/>
    </location>
</feature>
<dbReference type="GO" id="GO:0005886">
    <property type="term" value="C:plasma membrane"/>
    <property type="evidence" value="ECO:0007669"/>
    <property type="project" value="UniProtKB-SubCell"/>
</dbReference>
<keyword evidence="5" id="KW-0067">ATP-binding</keyword>
<feature type="transmembrane region" description="Helical" evidence="8">
    <location>
        <begin position="269"/>
        <end position="294"/>
    </location>
</feature>
<dbReference type="InterPro" id="IPR027417">
    <property type="entry name" value="P-loop_NTPase"/>
</dbReference>
<evidence type="ECO:0000256" key="5">
    <source>
        <dbReference type="ARBA" id="ARBA00022840"/>
    </source>
</evidence>
<dbReference type="InterPro" id="IPR003593">
    <property type="entry name" value="AAA+_ATPase"/>
</dbReference>
<gene>
    <name evidence="11" type="ORF">A3B90_03170</name>
</gene>
<evidence type="ECO:0000256" key="8">
    <source>
        <dbReference type="SAM" id="Phobius"/>
    </source>
</evidence>
<feature type="transmembrane region" description="Helical" evidence="8">
    <location>
        <begin position="67"/>
        <end position="84"/>
    </location>
</feature>
<dbReference type="SUPFAM" id="SSF90123">
    <property type="entry name" value="ABC transporter transmembrane region"/>
    <property type="match status" value="1"/>
</dbReference>
<dbReference type="Gene3D" id="1.20.1560.10">
    <property type="entry name" value="ABC transporter type 1, transmembrane domain"/>
    <property type="match status" value="1"/>
</dbReference>
<sequence length="585" mass="67304">MEELQKFSYWDIIKGLKKLLHPYRGRFWLGSFLRLTSDLAGLYGYYALTKLISFFSDYSVGKSLDEFWFFFVLWNLSFIYSNVSRQGAKYLCNRIAERVKLDSKLSALKHLSLIDIAWHEKENTGNKLKRVENGGDGWDKLIKIWVATLIPVMVNIVGMIFVLSRTDLRVGLIMLAFLVTYLCVSVPLGRRASKAARLVNQHEEDFSGLAFESLNNIRTVKVMNIFPYLFPRLKKQAAEISKAVTRRVWCFRSKSAAQSSWSQIFRAGAMFLIGYGIIEGRYGIAFLVLFNFYFSILRESVEELSEVSQEFVIARHHLSRLNDILLEPVRIDSDKNKKSFPANWKTISFHNVSFAYGENQVLKNISFDIHRGEKIGIVGLSGAGKSTIFKLLLKEYENYTGEILIDKIALRKIKRSSYFDHVAIVAQETEVFNFSLKDNVTISGDTEHFDQKKLQRTFEIAHMTDFMNKLPEGINTLIGEKGVKLSGGEKQRVGIARAVFKEPDILFLDEATSHLDLESEEKIKDSLHQFFKNVTALVIAHRLSTIQEMDRILLFEGGELLEEGNFQALYKKKGRFFELWEKQNL</sequence>
<comment type="caution">
    <text evidence="11">The sequence shown here is derived from an EMBL/GenBank/DDBJ whole genome shotgun (WGS) entry which is preliminary data.</text>
</comment>
<keyword evidence="4" id="KW-0547">Nucleotide-binding</keyword>
<dbReference type="Pfam" id="PF00005">
    <property type="entry name" value="ABC_tran"/>
    <property type="match status" value="1"/>
</dbReference>
<evidence type="ECO:0000313" key="11">
    <source>
        <dbReference type="EMBL" id="OGH65876.1"/>
    </source>
</evidence>
<evidence type="ECO:0000256" key="7">
    <source>
        <dbReference type="ARBA" id="ARBA00023136"/>
    </source>
</evidence>
<dbReference type="GO" id="GO:0005737">
    <property type="term" value="C:cytoplasm"/>
    <property type="evidence" value="ECO:0007669"/>
    <property type="project" value="UniProtKB-ARBA"/>
</dbReference>
<dbReference type="PANTHER" id="PTHR24221">
    <property type="entry name" value="ATP-BINDING CASSETTE SUB-FAMILY B"/>
    <property type="match status" value="1"/>
</dbReference>
<dbReference type="GO" id="GO:0140359">
    <property type="term" value="F:ABC-type transporter activity"/>
    <property type="evidence" value="ECO:0007669"/>
    <property type="project" value="InterPro"/>
</dbReference>
<comment type="subcellular location">
    <subcellularLocation>
        <location evidence="1">Cell membrane</location>
        <topology evidence="1">Multi-pass membrane protein</topology>
    </subcellularLocation>
</comment>
<keyword evidence="2" id="KW-0813">Transport</keyword>
<evidence type="ECO:0000256" key="4">
    <source>
        <dbReference type="ARBA" id="ARBA00022741"/>
    </source>
</evidence>
<evidence type="ECO:0000256" key="2">
    <source>
        <dbReference type="ARBA" id="ARBA00022448"/>
    </source>
</evidence>
<dbReference type="GO" id="GO:0016887">
    <property type="term" value="F:ATP hydrolysis activity"/>
    <property type="evidence" value="ECO:0007669"/>
    <property type="project" value="InterPro"/>
</dbReference>
<accession>A0A1F6M2N2</accession>
<dbReference type="InterPro" id="IPR003439">
    <property type="entry name" value="ABC_transporter-like_ATP-bd"/>
</dbReference>
<evidence type="ECO:0000259" key="10">
    <source>
        <dbReference type="PROSITE" id="PS50929"/>
    </source>
</evidence>
<proteinExistence type="predicted"/>
<evidence type="ECO:0000256" key="6">
    <source>
        <dbReference type="ARBA" id="ARBA00022989"/>
    </source>
</evidence>
<evidence type="ECO:0000313" key="12">
    <source>
        <dbReference type="Proteomes" id="UP000178742"/>
    </source>
</evidence>
<feature type="transmembrane region" description="Helical" evidence="8">
    <location>
        <begin position="170"/>
        <end position="188"/>
    </location>
</feature>
<feature type="transmembrane region" description="Helical" evidence="8">
    <location>
        <begin position="27"/>
        <end position="47"/>
    </location>
</feature>
<protein>
    <recommendedName>
        <fullName evidence="13">ABC transporter domain-containing protein</fullName>
    </recommendedName>
</protein>
<dbReference type="FunFam" id="3.40.50.300:FF:000604">
    <property type="entry name" value="ABC transporter B family member 28"/>
    <property type="match status" value="1"/>
</dbReference>
<keyword evidence="7 8" id="KW-0472">Membrane</keyword>
<dbReference type="Gene3D" id="3.40.50.300">
    <property type="entry name" value="P-loop containing nucleotide triphosphate hydrolases"/>
    <property type="match status" value="1"/>
</dbReference>
<dbReference type="EMBL" id="MFPX01000029">
    <property type="protein sequence ID" value="OGH65876.1"/>
    <property type="molecule type" value="Genomic_DNA"/>
</dbReference>
<feature type="transmembrane region" description="Helical" evidence="8">
    <location>
        <begin position="144"/>
        <end position="164"/>
    </location>
</feature>
<dbReference type="SUPFAM" id="SSF52540">
    <property type="entry name" value="P-loop containing nucleoside triphosphate hydrolases"/>
    <property type="match status" value="1"/>
</dbReference>
<dbReference type="InterPro" id="IPR011527">
    <property type="entry name" value="ABC1_TM_dom"/>
</dbReference>
<dbReference type="SMART" id="SM00382">
    <property type="entry name" value="AAA"/>
    <property type="match status" value="1"/>
</dbReference>
<evidence type="ECO:0000256" key="1">
    <source>
        <dbReference type="ARBA" id="ARBA00004651"/>
    </source>
</evidence>
<dbReference type="PROSITE" id="PS00211">
    <property type="entry name" value="ABC_TRANSPORTER_1"/>
    <property type="match status" value="1"/>
</dbReference>
<dbReference type="Proteomes" id="UP000178742">
    <property type="component" value="Unassembled WGS sequence"/>
</dbReference>
<name>A0A1F6M2N2_9BACT</name>
<feature type="domain" description="ABC transporter" evidence="9">
    <location>
        <begin position="347"/>
        <end position="582"/>
    </location>
</feature>
<dbReference type="AlphaFoldDB" id="A0A1F6M2N2"/>
<dbReference type="GO" id="GO:0005524">
    <property type="term" value="F:ATP binding"/>
    <property type="evidence" value="ECO:0007669"/>
    <property type="project" value="UniProtKB-KW"/>
</dbReference>
<dbReference type="InterPro" id="IPR039421">
    <property type="entry name" value="Type_1_exporter"/>
</dbReference>
<organism evidence="11 12">
    <name type="scientific">Candidatus Magasanikbacteria bacterium RIFCSPHIGHO2_02_FULL_41_13</name>
    <dbReference type="NCBI Taxonomy" id="1798676"/>
    <lineage>
        <taxon>Bacteria</taxon>
        <taxon>Candidatus Magasanikiibacteriota</taxon>
    </lineage>
</organism>
<dbReference type="Pfam" id="PF00664">
    <property type="entry name" value="ABC_membrane"/>
    <property type="match status" value="1"/>
</dbReference>
<dbReference type="PANTHER" id="PTHR24221:SF654">
    <property type="entry name" value="ATP-BINDING CASSETTE SUB-FAMILY B MEMBER 6"/>
    <property type="match status" value="1"/>
</dbReference>
<evidence type="ECO:0000259" key="9">
    <source>
        <dbReference type="PROSITE" id="PS50893"/>
    </source>
</evidence>
<dbReference type="InterPro" id="IPR017871">
    <property type="entry name" value="ABC_transporter-like_CS"/>
</dbReference>
<dbReference type="PROSITE" id="PS50893">
    <property type="entry name" value="ABC_TRANSPORTER_2"/>
    <property type="match status" value="1"/>
</dbReference>